<sequence>MEEEVKNCPKCRMLQKHTDSKCQVCGHTVMDSILALYPSKSAGKRLAKKK</sequence>
<accession>A0ACD4R651</accession>
<reference evidence="2" key="1">
    <citation type="journal article" date="2025" name="Aquaculture">
        <title>Assessment of the bioflocculant production and safety properties of Metabacillus hrfriensis sp. nov. based on phenotypic and whole-genome sequencing analysis.</title>
        <authorList>
            <person name="Zhang R."/>
            <person name="Zhao Z."/>
            <person name="Luo L."/>
            <person name="Wang S."/>
            <person name="Guo K."/>
            <person name="Xu W."/>
        </authorList>
    </citation>
    <scope>NUCLEOTIDE SEQUENCE [LARGE SCALE GENOMIC DNA]</scope>
    <source>
        <strain evidence="2">CT-WN-B3</strain>
    </source>
</reference>
<dbReference type="EMBL" id="CP126116">
    <property type="protein sequence ID" value="WHZ55929.1"/>
    <property type="molecule type" value="Genomic_DNA"/>
</dbReference>
<gene>
    <name evidence="1" type="ORF">QLQ22_14535</name>
</gene>
<proteinExistence type="predicted"/>
<evidence type="ECO:0000313" key="2">
    <source>
        <dbReference type="Proteomes" id="UP001226091"/>
    </source>
</evidence>
<dbReference type="Proteomes" id="UP001226091">
    <property type="component" value="Chromosome"/>
</dbReference>
<protein>
    <submittedName>
        <fullName evidence="1">Uncharacterized protein</fullName>
    </submittedName>
</protein>
<name>A0ACD4R651_9BACI</name>
<keyword evidence="2" id="KW-1185">Reference proteome</keyword>
<organism evidence="1 2">
    <name type="scientific">Metabacillus hrfriensis</name>
    <dbReference type="NCBI Taxonomy" id="3048891"/>
    <lineage>
        <taxon>Bacteria</taxon>
        <taxon>Bacillati</taxon>
        <taxon>Bacillota</taxon>
        <taxon>Bacilli</taxon>
        <taxon>Bacillales</taxon>
        <taxon>Bacillaceae</taxon>
        <taxon>Metabacillus</taxon>
    </lineage>
</organism>
<evidence type="ECO:0000313" key="1">
    <source>
        <dbReference type="EMBL" id="WHZ55929.1"/>
    </source>
</evidence>